<comment type="caution">
    <text evidence="1">The sequence shown here is derived from an EMBL/GenBank/DDBJ whole genome shotgun (WGS) entry which is preliminary data.</text>
</comment>
<reference evidence="1 2" key="1">
    <citation type="submission" date="2018-06" db="EMBL/GenBank/DDBJ databases">
        <title>Comparative genomics reveals the genomic features of Rhizophagus irregularis, R. cerebriforme, R. diaphanum and Gigaspora rosea, and their symbiotic lifestyle signature.</title>
        <authorList>
            <person name="Morin E."/>
            <person name="San Clemente H."/>
            <person name="Chen E.C.H."/>
            <person name="De La Providencia I."/>
            <person name="Hainaut M."/>
            <person name="Kuo A."/>
            <person name="Kohler A."/>
            <person name="Murat C."/>
            <person name="Tang N."/>
            <person name="Roy S."/>
            <person name="Loubradou J."/>
            <person name="Henrissat B."/>
            <person name="Grigoriev I.V."/>
            <person name="Corradi N."/>
            <person name="Roux C."/>
            <person name="Martin F.M."/>
        </authorList>
    </citation>
    <scope>NUCLEOTIDE SEQUENCE [LARGE SCALE GENOMIC DNA]</scope>
    <source>
        <strain evidence="1 2">DAOM 227022</strain>
    </source>
</reference>
<dbReference type="AlphaFoldDB" id="A0A397SXM8"/>
<dbReference type="Proteomes" id="UP000265703">
    <property type="component" value="Unassembled WGS sequence"/>
</dbReference>
<proteinExistence type="predicted"/>
<name>A0A397SXM8_9GLOM</name>
<evidence type="ECO:0000313" key="1">
    <source>
        <dbReference type="EMBL" id="RIA90723.1"/>
    </source>
</evidence>
<accession>A0A397SXM8</accession>
<protein>
    <submittedName>
        <fullName evidence="1">Uncharacterized protein</fullName>
    </submittedName>
</protein>
<organism evidence="1 2">
    <name type="scientific">Glomus cerebriforme</name>
    <dbReference type="NCBI Taxonomy" id="658196"/>
    <lineage>
        <taxon>Eukaryota</taxon>
        <taxon>Fungi</taxon>
        <taxon>Fungi incertae sedis</taxon>
        <taxon>Mucoromycota</taxon>
        <taxon>Glomeromycotina</taxon>
        <taxon>Glomeromycetes</taxon>
        <taxon>Glomerales</taxon>
        <taxon>Glomeraceae</taxon>
        <taxon>Glomus</taxon>
    </lineage>
</organism>
<gene>
    <name evidence="1" type="ORF">C1645_823022</name>
</gene>
<dbReference type="SUPFAM" id="SSF140996">
    <property type="entry name" value="Hermes dimerisation domain"/>
    <property type="match status" value="1"/>
</dbReference>
<dbReference type="OrthoDB" id="2418654at2759"/>
<keyword evidence="2" id="KW-1185">Reference proteome</keyword>
<evidence type="ECO:0000313" key="2">
    <source>
        <dbReference type="Proteomes" id="UP000265703"/>
    </source>
</evidence>
<sequence length="92" mass="10627">MSTEEREGEVEEEGEERETYLVMQCQVRETSSSAICGKEYSRKDSFTDWIISDSQPLCIVKSEALRHFIQELDPAFIMPSQETHVIVKVILE</sequence>
<dbReference type="EMBL" id="QKYT01000173">
    <property type="protein sequence ID" value="RIA90723.1"/>
    <property type="molecule type" value="Genomic_DNA"/>
</dbReference>